<comment type="similarity">
    <text evidence="2">Belongs to the TOM1 family.</text>
</comment>
<evidence type="ECO:0000313" key="9">
    <source>
        <dbReference type="EMBL" id="KAK1426001.1"/>
    </source>
</evidence>
<evidence type="ECO:0000259" key="7">
    <source>
        <dbReference type="PROSITE" id="PS50179"/>
    </source>
</evidence>
<evidence type="ECO:0000256" key="1">
    <source>
        <dbReference type="ARBA" id="ARBA00004170"/>
    </source>
</evidence>
<dbReference type="GO" id="GO:0043328">
    <property type="term" value="P:protein transport to vacuole involved in ubiquitin-dependent protein catabolic process via the multivesicular body sorting pathway"/>
    <property type="evidence" value="ECO:0007669"/>
    <property type="project" value="InterPro"/>
</dbReference>
<name>A0AAD8NZ11_TARER</name>
<dbReference type="PANTHER" id="PTHR45898:SF27">
    <property type="entry name" value="TARGET OF MYB PROTEIN"/>
    <property type="match status" value="1"/>
</dbReference>
<dbReference type="FunFam" id="1.25.40.90:FF:000028">
    <property type="entry name" value="TOM1-like protein 2"/>
    <property type="match status" value="1"/>
</dbReference>
<dbReference type="SUPFAM" id="SSF48464">
    <property type="entry name" value="ENTH/VHS domain"/>
    <property type="match status" value="1"/>
</dbReference>
<feature type="domain" description="GAT" evidence="8">
    <location>
        <begin position="180"/>
        <end position="268"/>
    </location>
</feature>
<dbReference type="CDD" id="cd03561">
    <property type="entry name" value="VHS"/>
    <property type="match status" value="1"/>
</dbReference>
<evidence type="ECO:0000256" key="5">
    <source>
        <dbReference type="ARBA" id="ARBA00023136"/>
    </source>
</evidence>
<reference evidence="9" key="1">
    <citation type="journal article" date="2023" name="bioRxiv">
        <title>Improved chromosome-level genome assembly for marigold (Tagetes erecta).</title>
        <authorList>
            <person name="Jiang F."/>
            <person name="Yuan L."/>
            <person name="Wang S."/>
            <person name="Wang H."/>
            <person name="Xu D."/>
            <person name="Wang A."/>
            <person name="Fan W."/>
        </authorList>
    </citation>
    <scope>NUCLEOTIDE SEQUENCE</scope>
    <source>
        <strain evidence="9">WSJ</strain>
        <tissue evidence="9">Leaf</tissue>
    </source>
</reference>
<feature type="compositionally biased region" description="Polar residues" evidence="6">
    <location>
        <begin position="273"/>
        <end position="285"/>
    </location>
</feature>
<proteinExistence type="inferred from homology"/>
<feature type="domain" description="VHS" evidence="7">
    <location>
        <begin position="9"/>
        <end position="138"/>
    </location>
</feature>
<dbReference type="InterPro" id="IPR038425">
    <property type="entry name" value="GAT_sf"/>
</dbReference>
<dbReference type="SMART" id="SM00288">
    <property type="entry name" value="VHS"/>
    <property type="match status" value="1"/>
</dbReference>
<evidence type="ECO:0000313" key="10">
    <source>
        <dbReference type="Proteomes" id="UP001229421"/>
    </source>
</evidence>
<keyword evidence="10" id="KW-1185">Reference proteome</keyword>
<dbReference type="EMBL" id="JAUHHV010000004">
    <property type="protein sequence ID" value="KAK1426001.1"/>
    <property type="molecule type" value="Genomic_DNA"/>
</dbReference>
<keyword evidence="4" id="KW-0653">Protein transport</keyword>
<dbReference type="PROSITE" id="PS50179">
    <property type="entry name" value="VHS"/>
    <property type="match status" value="1"/>
</dbReference>
<keyword evidence="5" id="KW-0472">Membrane</keyword>
<evidence type="ECO:0000256" key="3">
    <source>
        <dbReference type="ARBA" id="ARBA00022448"/>
    </source>
</evidence>
<comment type="caution">
    <text evidence="9">The sequence shown here is derived from an EMBL/GenBank/DDBJ whole genome shotgun (WGS) entry which is preliminary data.</text>
</comment>
<dbReference type="Gene3D" id="1.20.58.160">
    <property type="match status" value="1"/>
</dbReference>
<dbReference type="CDD" id="cd14231">
    <property type="entry name" value="GAT_GGA-like_plant"/>
    <property type="match status" value="1"/>
</dbReference>
<dbReference type="PANTHER" id="PTHR45898">
    <property type="entry name" value="TOM1-LIKE PROTEIN"/>
    <property type="match status" value="1"/>
</dbReference>
<comment type="subcellular location">
    <subcellularLocation>
        <location evidence="1">Membrane</location>
        <topology evidence="1">Peripheral membrane protein</topology>
    </subcellularLocation>
</comment>
<sequence>MVNSMVARATNNMLIGPDWAMNLEICDICNRDPVQAKDVIKGIKKRLGSKNPKVQLLALTLLETIMKNCGDIVHLQVAERNLLHDMVKIVKKKPDFHVKEKILILIDTWQEAFGGARGRYPQYYAAYHDLLRLGVNFPERSESLAPVLTPPQTQPITSIPHNLRNPENEIEAGALSAEADFPTLSLTELQNARGVMDVLAEMLTAIDPEKKEALKQEVIVDLVEQCRTYKRRLVHLVNSTSDESLLCQGLALNDDLQRVLAKHEALLKAPPVVSSQKSNPETSQALVPVKTPLNNATGTKQPGSTSGASAEPDLISLEPVTTNGESTSTKVNFDLLSGDDFDSNPLAIVPVGETQPATPVSQQNALALVPMFSPQAQQQPQNMWTQQPQTQQQPQNMWTQQPQTQQQPQNIWTQQPQNMSAQQTSFYPNRNAAQNESWATYNQGNNPMWNGHMAQQQQQQQQPALQGFGAAMNNSLPPPPWEAPPSGNQLVGGGGGPQYSQPHGVNMNSHMLPMNNQSMYTNQIPQQQMAYMYPQQMGQQMYGNQMGQVYGNGVNQMGQVYGNGGNQMGQVYGNGGNQMGQVYGNGGYGYGNGNGYGYGYGQQQNAQLISKNMPVKDESFLTSTVYTGPSMANASYVHVSSRKPQNAEDKLFGDLVDFSKVKTKKT</sequence>
<evidence type="ECO:0000256" key="6">
    <source>
        <dbReference type="SAM" id="MobiDB-lite"/>
    </source>
</evidence>
<dbReference type="InterPro" id="IPR008942">
    <property type="entry name" value="ENTH_VHS"/>
</dbReference>
<dbReference type="GO" id="GO:0043130">
    <property type="term" value="F:ubiquitin binding"/>
    <property type="evidence" value="ECO:0007669"/>
    <property type="project" value="InterPro"/>
</dbReference>
<dbReference type="InterPro" id="IPR002014">
    <property type="entry name" value="VHS_dom"/>
</dbReference>
<protein>
    <submittedName>
        <fullName evidence="9">Uncharacterized protein</fullName>
    </submittedName>
</protein>
<keyword evidence="3" id="KW-0813">Transport</keyword>
<dbReference type="GO" id="GO:0016020">
    <property type="term" value="C:membrane"/>
    <property type="evidence" value="ECO:0007669"/>
    <property type="project" value="UniProtKB-SubCell"/>
</dbReference>
<accession>A0AAD8NZ11</accession>
<dbReference type="InterPro" id="IPR044836">
    <property type="entry name" value="TOL_plant"/>
</dbReference>
<evidence type="ECO:0000256" key="4">
    <source>
        <dbReference type="ARBA" id="ARBA00022927"/>
    </source>
</evidence>
<dbReference type="SUPFAM" id="SSF89009">
    <property type="entry name" value="GAT-like domain"/>
    <property type="match status" value="1"/>
</dbReference>
<dbReference type="AlphaFoldDB" id="A0AAD8NZ11"/>
<dbReference type="Gene3D" id="1.25.40.90">
    <property type="match status" value="1"/>
</dbReference>
<dbReference type="GO" id="GO:0005737">
    <property type="term" value="C:cytoplasm"/>
    <property type="evidence" value="ECO:0007669"/>
    <property type="project" value="UniProtKB-ARBA"/>
</dbReference>
<dbReference type="PROSITE" id="PS50909">
    <property type="entry name" value="GAT"/>
    <property type="match status" value="1"/>
</dbReference>
<dbReference type="Pfam" id="PF00790">
    <property type="entry name" value="VHS"/>
    <property type="match status" value="1"/>
</dbReference>
<dbReference type="Pfam" id="PF03127">
    <property type="entry name" value="GAT"/>
    <property type="match status" value="1"/>
</dbReference>
<dbReference type="Proteomes" id="UP001229421">
    <property type="component" value="Unassembled WGS sequence"/>
</dbReference>
<evidence type="ECO:0000256" key="2">
    <source>
        <dbReference type="ARBA" id="ARBA00007708"/>
    </source>
</evidence>
<feature type="region of interest" description="Disordered" evidence="6">
    <location>
        <begin position="271"/>
        <end position="313"/>
    </location>
</feature>
<dbReference type="GO" id="GO:0035091">
    <property type="term" value="F:phosphatidylinositol binding"/>
    <property type="evidence" value="ECO:0007669"/>
    <property type="project" value="InterPro"/>
</dbReference>
<organism evidence="9 10">
    <name type="scientific">Tagetes erecta</name>
    <name type="common">African marigold</name>
    <dbReference type="NCBI Taxonomy" id="13708"/>
    <lineage>
        <taxon>Eukaryota</taxon>
        <taxon>Viridiplantae</taxon>
        <taxon>Streptophyta</taxon>
        <taxon>Embryophyta</taxon>
        <taxon>Tracheophyta</taxon>
        <taxon>Spermatophyta</taxon>
        <taxon>Magnoliopsida</taxon>
        <taxon>eudicotyledons</taxon>
        <taxon>Gunneridae</taxon>
        <taxon>Pentapetalae</taxon>
        <taxon>asterids</taxon>
        <taxon>campanulids</taxon>
        <taxon>Asterales</taxon>
        <taxon>Asteraceae</taxon>
        <taxon>Asteroideae</taxon>
        <taxon>Heliantheae alliance</taxon>
        <taxon>Tageteae</taxon>
        <taxon>Tagetes</taxon>
    </lineage>
</organism>
<feature type="compositionally biased region" description="Polar residues" evidence="6">
    <location>
        <begin position="292"/>
        <end position="308"/>
    </location>
</feature>
<dbReference type="InterPro" id="IPR004152">
    <property type="entry name" value="GAT_dom"/>
</dbReference>
<evidence type="ECO:0000259" key="8">
    <source>
        <dbReference type="PROSITE" id="PS50909"/>
    </source>
</evidence>
<gene>
    <name evidence="9" type="ORF">QVD17_14668</name>
</gene>